<organism evidence="2">
    <name type="scientific">Ignisphaera aggregans</name>
    <dbReference type="NCBI Taxonomy" id="334771"/>
    <lineage>
        <taxon>Archaea</taxon>
        <taxon>Thermoproteota</taxon>
        <taxon>Thermoprotei</taxon>
        <taxon>Desulfurococcales</taxon>
        <taxon>Desulfurococcaceae</taxon>
        <taxon>Ignisphaera</taxon>
    </lineage>
</organism>
<dbReference type="EMBL" id="DTAU01000002">
    <property type="protein sequence ID" value="HFQ78077.1"/>
    <property type="molecule type" value="Genomic_DNA"/>
</dbReference>
<proteinExistence type="predicted"/>
<keyword evidence="1" id="KW-0812">Transmembrane</keyword>
<protein>
    <submittedName>
        <fullName evidence="2">Uncharacterized protein</fullName>
    </submittedName>
</protein>
<name>A0A832A9L4_9CREN</name>
<evidence type="ECO:0000313" key="2">
    <source>
        <dbReference type="EMBL" id="HFQ78077.1"/>
    </source>
</evidence>
<gene>
    <name evidence="2" type="ORF">ENT99_00035</name>
</gene>
<sequence length="459" mass="52059">MKSRLHLLIATMIVVSLVNAWFIADVCGEEASIGLGRIVWRSHSNPSKGRDIPYSLCGYDDWIYIVGSEASDQDIPIHRVEKRSKSNGSLLAFWRGDIHGEFRDCVVIGNRVYAVGYVEQERGTRTWIVAVFNTDLTLLNISVRREFTYWSEAIAITVLRDSIYLAGFVGIAPDDTQWRVEKISADLSILQTYEINPSNVYDVLTCFDANHVTEELWIVGMNGLTGFWRIEVLDEDLNRKHIFEKEIPGYGLPNAITFDENGSAYIAGAGIAVFSNRAELLQVSTTFGYCPKLVYSNEIVYLFCTLMLEGYNRHIMYTIDKQSFIAFTFILSGDVNSYAYFANGKPHLDEDHIYVAGFDELEDSGRWIIYSIEKIPDQIPVEHIITEPHTSTITITIGFRDLIEQIKKGVSTVTTLETPSSSIEIVEQKPSIDIKIIIFILMFMFIASILMFLIAKKER</sequence>
<evidence type="ECO:0000256" key="1">
    <source>
        <dbReference type="SAM" id="Phobius"/>
    </source>
</evidence>
<feature type="transmembrane region" description="Helical" evidence="1">
    <location>
        <begin position="436"/>
        <end position="455"/>
    </location>
</feature>
<accession>A0A832A9L4</accession>
<reference evidence="2" key="1">
    <citation type="journal article" date="2020" name="mSystems">
        <title>Genome- and Community-Level Interaction Insights into Carbon Utilization and Element Cycling Functions of Hydrothermarchaeota in Hydrothermal Sediment.</title>
        <authorList>
            <person name="Zhou Z."/>
            <person name="Liu Y."/>
            <person name="Xu W."/>
            <person name="Pan J."/>
            <person name="Luo Z.H."/>
            <person name="Li M."/>
        </authorList>
    </citation>
    <scope>NUCLEOTIDE SEQUENCE</scope>
    <source>
        <strain evidence="2">SpSt-629</strain>
    </source>
</reference>
<keyword evidence="1" id="KW-0472">Membrane</keyword>
<comment type="caution">
    <text evidence="2">The sequence shown here is derived from an EMBL/GenBank/DDBJ whole genome shotgun (WGS) entry which is preliminary data.</text>
</comment>
<keyword evidence="1" id="KW-1133">Transmembrane helix</keyword>
<dbReference type="AlphaFoldDB" id="A0A832A9L4"/>